<keyword evidence="2" id="KW-1185">Reference proteome</keyword>
<protein>
    <submittedName>
        <fullName evidence="1">Uncharacterized protein</fullName>
    </submittedName>
</protein>
<evidence type="ECO:0000313" key="2">
    <source>
        <dbReference type="Proteomes" id="UP001281410"/>
    </source>
</evidence>
<dbReference type="Proteomes" id="UP001281410">
    <property type="component" value="Unassembled WGS sequence"/>
</dbReference>
<dbReference type="EMBL" id="JANJYJ010000002">
    <property type="protein sequence ID" value="KAK3226451.1"/>
    <property type="molecule type" value="Genomic_DNA"/>
</dbReference>
<comment type="caution">
    <text evidence="1">The sequence shown here is derived from an EMBL/GenBank/DDBJ whole genome shotgun (WGS) entry which is preliminary data.</text>
</comment>
<organism evidence="1 2">
    <name type="scientific">Dipteronia sinensis</name>
    <dbReference type="NCBI Taxonomy" id="43782"/>
    <lineage>
        <taxon>Eukaryota</taxon>
        <taxon>Viridiplantae</taxon>
        <taxon>Streptophyta</taxon>
        <taxon>Embryophyta</taxon>
        <taxon>Tracheophyta</taxon>
        <taxon>Spermatophyta</taxon>
        <taxon>Magnoliopsida</taxon>
        <taxon>eudicotyledons</taxon>
        <taxon>Gunneridae</taxon>
        <taxon>Pentapetalae</taxon>
        <taxon>rosids</taxon>
        <taxon>malvids</taxon>
        <taxon>Sapindales</taxon>
        <taxon>Sapindaceae</taxon>
        <taxon>Hippocastanoideae</taxon>
        <taxon>Acereae</taxon>
        <taxon>Dipteronia</taxon>
    </lineage>
</organism>
<reference evidence="1" key="1">
    <citation type="journal article" date="2023" name="Plant J.">
        <title>Genome sequences and population genomics provide insights into the demographic history, inbreeding, and mutation load of two 'living fossil' tree species of Dipteronia.</title>
        <authorList>
            <person name="Feng Y."/>
            <person name="Comes H.P."/>
            <person name="Chen J."/>
            <person name="Zhu S."/>
            <person name="Lu R."/>
            <person name="Zhang X."/>
            <person name="Li P."/>
            <person name="Qiu J."/>
            <person name="Olsen K.M."/>
            <person name="Qiu Y."/>
        </authorList>
    </citation>
    <scope>NUCLEOTIDE SEQUENCE</scope>
    <source>
        <strain evidence="1">NBL</strain>
    </source>
</reference>
<accession>A0AAE0AY69</accession>
<dbReference type="AlphaFoldDB" id="A0AAE0AY69"/>
<gene>
    <name evidence="1" type="ORF">Dsin_006313</name>
</gene>
<evidence type="ECO:0000313" key="1">
    <source>
        <dbReference type="EMBL" id="KAK3226451.1"/>
    </source>
</evidence>
<proteinExistence type="predicted"/>
<sequence>MGIKEIQDDGKVKVDMGEPVLKASEVTTRLPANKDQSVVKSELDVAGVPWNVMCQYGKSSLCNFWYRRRPVYPALGLVSSKYILRLPCTLQAWIAYPSNLNNLSFMASDTYFVTVITYAEFVELFLLPI</sequence>
<name>A0AAE0AY69_9ROSI</name>